<dbReference type="OrthoDB" id="5781685at2759"/>
<keyword evidence="3" id="KW-1185">Reference proteome</keyword>
<dbReference type="Proteomes" id="UP000835052">
    <property type="component" value="Unassembled WGS sequence"/>
</dbReference>
<feature type="chain" id="PRO_5035924275" evidence="1">
    <location>
        <begin position="22"/>
        <end position="70"/>
    </location>
</feature>
<accession>A0A8S1H1F8</accession>
<evidence type="ECO:0000313" key="3">
    <source>
        <dbReference type="Proteomes" id="UP000835052"/>
    </source>
</evidence>
<dbReference type="AlphaFoldDB" id="A0A8S1H1F8"/>
<organism evidence="2 3">
    <name type="scientific">Caenorhabditis auriculariae</name>
    <dbReference type="NCBI Taxonomy" id="2777116"/>
    <lineage>
        <taxon>Eukaryota</taxon>
        <taxon>Metazoa</taxon>
        <taxon>Ecdysozoa</taxon>
        <taxon>Nematoda</taxon>
        <taxon>Chromadorea</taxon>
        <taxon>Rhabditida</taxon>
        <taxon>Rhabditina</taxon>
        <taxon>Rhabditomorpha</taxon>
        <taxon>Rhabditoidea</taxon>
        <taxon>Rhabditidae</taxon>
        <taxon>Peloderinae</taxon>
        <taxon>Caenorhabditis</taxon>
    </lineage>
</organism>
<evidence type="ECO:0000256" key="1">
    <source>
        <dbReference type="SAM" id="SignalP"/>
    </source>
</evidence>
<sequence length="70" mass="8264">MNAQLRMITIFLLSAIILVFAAPYSEEYDENLLKDSQPHLLLNLLKRPARFHPMENHDQLIKAILKSRRY</sequence>
<reference evidence="2" key="1">
    <citation type="submission" date="2020-10" db="EMBL/GenBank/DDBJ databases">
        <authorList>
            <person name="Kikuchi T."/>
        </authorList>
    </citation>
    <scope>NUCLEOTIDE SEQUENCE</scope>
    <source>
        <strain evidence="2">NKZ352</strain>
    </source>
</reference>
<comment type="caution">
    <text evidence="2">The sequence shown here is derived from an EMBL/GenBank/DDBJ whole genome shotgun (WGS) entry which is preliminary data.</text>
</comment>
<gene>
    <name evidence="2" type="ORF">CAUJ_LOCUS6035</name>
</gene>
<name>A0A8S1H1F8_9PELO</name>
<proteinExistence type="predicted"/>
<evidence type="ECO:0000313" key="2">
    <source>
        <dbReference type="EMBL" id="CAD6190116.1"/>
    </source>
</evidence>
<keyword evidence="1" id="KW-0732">Signal</keyword>
<protein>
    <submittedName>
        <fullName evidence="2">Uncharacterized protein</fullName>
    </submittedName>
</protein>
<dbReference type="EMBL" id="CAJGYM010000014">
    <property type="protein sequence ID" value="CAD6190116.1"/>
    <property type="molecule type" value="Genomic_DNA"/>
</dbReference>
<feature type="signal peptide" evidence="1">
    <location>
        <begin position="1"/>
        <end position="21"/>
    </location>
</feature>